<dbReference type="PANTHER" id="PTHR11707">
    <property type="entry name" value="L-ASPARAGINASE"/>
    <property type="match status" value="1"/>
</dbReference>
<reference evidence="6" key="1">
    <citation type="submission" date="2016-10" db="EMBL/GenBank/DDBJ databases">
        <authorList>
            <person name="Varghese N."/>
            <person name="Submissions S."/>
        </authorList>
    </citation>
    <scope>NUCLEOTIDE SEQUENCE [LARGE SCALE GENOMIC DNA]</scope>
    <source>
        <strain evidence="6">DSM 46838</strain>
    </source>
</reference>
<dbReference type="RefSeq" id="WP_092199024.1">
    <property type="nucleotide sequence ID" value="NZ_FOND01000009.1"/>
</dbReference>
<dbReference type="InterPro" id="IPR036152">
    <property type="entry name" value="Asp/glu_Ase-like_sf"/>
</dbReference>
<dbReference type="GO" id="GO:0004067">
    <property type="term" value="F:asparaginase activity"/>
    <property type="evidence" value="ECO:0007669"/>
    <property type="project" value="UniProtKB-UniRule"/>
</dbReference>
<dbReference type="PIRSF" id="PIRSF500176">
    <property type="entry name" value="L_ASNase"/>
    <property type="match status" value="1"/>
</dbReference>
<organism evidence="5 6">
    <name type="scientific">Blastococcus tunisiensis</name>
    <dbReference type="NCBI Taxonomy" id="1798228"/>
    <lineage>
        <taxon>Bacteria</taxon>
        <taxon>Bacillati</taxon>
        <taxon>Actinomycetota</taxon>
        <taxon>Actinomycetes</taxon>
        <taxon>Geodermatophilales</taxon>
        <taxon>Geodermatophilaceae</taxon>
        <taxon>Blastococcus</taxon>
    </lineage>
</organism>
<evidence type="ECO:0000313" key="5">
    <source>
        <dbReference type="EMBL" id="SFF13241.1"/>
    </source>
</evidence>
<evidence type="ECO:0000259" key="4">
    <source>
        <dbReference type="Pfam" id="PF00710"/>
    </source>
</evidence>
<feature type="binding site" evidence="2">
    <location>
        <begin position="85"/>
        <end position="86"/>
    </location>
    <ligand>
        <name>substrate</name>
    </ligand>
</feature>
<dbReference type="PROSITE" id="PS51732">
    <property type="entry name" value="ASN_GLN_ASE_3"/>
    <property type="match status" value="1"/>
</dbReference>
<feature type="region of interest" description="Disordered" evidence="3">
    <location>
        <begin position="154"/>
        <end position="173"/>
    </location>
</feature>
<feature type="binding site" evidence="2">
    <location>
        <position position="56"/>
    </location>
    <ligand>
        <name>substrate</name>
    </ligand>
</feature>
<dbReference type="InterPro" id="IPR027474">
    <property type="entry name" value="L-asparaginase_N"/>
</dbReference>
<feature type="active site" description="O-isoaspartyl threonine intermediate" evidence="1">
    <location>
        <position position="15"/>
    </location>
</feature>
<dbReference type="Pfam" id="PF00710">
    <property type="entry name" value="Asparaginase"/>
    <property type="match status" value="1"/>
</dbReference>
<dbReference type="InterPro" id="IPR006034">
    <property type="entry name" value="Asparaginase/glutaminase-like"/>
</dbReference>
<proteinExistence type="predicted"/>
<evidence type="ECO:0000256" key="2">
    <source>
        <dbReference type="PIRSR" id="PIRSR001220-2"/>
    </source>
</evidence>
<dbReference type="OrthoDB" id="9788068at2"/>
<dbReference type="AlphaFoldDB" id="A0A1I2G9C2"/>
<evidence type="ECO:0000256" key="3">
    <source>
        <dbReference type="SAM" id="MobiDB-lite"/>
    </source>
</evidence>
<gene>
    <name evidence="5" type="ORF">SAMN05216574_10959</name>
</gene>
<dbReference type="STRING" id="1798228.SAMN05216574_10959"/>
<dbReference type="PRINTS" id="PR00139">
    <property type="entry name" value="ASNGLNASE"/>
</dbReference>
<dbReference type="EMBL" id="FOND01000009">
    <property type="protein sequence ID" value="SFF13241.1"/>
    <property type="molecule type" value="Genomic_DNA"/>
</dbReference>
<protein>
    <submittedName>
        <fullName evidence="5">L-asparaginase</fullName>
    </submittedName>
</protein>
<evidence type="ECO:0000256" key="1">
    <source>
        <dbReference type="PIRSR" id="PIRSR001220-1"/>
    </source>
</evidence>
<dbReference type="InterPro" id="IPR037152">
    <property type="entry name" value="L-asparaginase_N_sf"/>
</dbReference>
<sequence>MSGGADITVLATGGTIDKIYTLTGELEIGPPAAQRLLDVLSTDLRIEVRSVVAKDSLDLTDADRQVLADAVDGTESPSVVITHGTDTLTDTAEHLSRHASAAANKVIVLTGALQPAAMAVSDAALNLGAALLASQTLRPGVYVCMSGRAVPAGQVRKDPSTGRFVRRPPITAP</sequence>
<dbReference type="SUPFAM" id="SSF53774">
    <property type="entry name" value="Glutaminase/Asparaginase"/>
    <property type="match status" value="1"/>
</dbReference>
<feature type="domain" description="L-asparaginase N-terminal" evidence="4">
    <location>
        <begin position="7"/>
        <end position="160"/>
    </location>
</feature>
<evidence type="ECO:0000313" key="6">
    <source>
        <dbReference type="Proteomes" id="UP000198589"/>
    </source>
</evidence>
<name>A0A1I2G9C2_9ACTN</name>
<dbReference type="PANTHER" id="PTHR11707:SF28">
    <property type="entry name" value="60 KDA LYSOPHOSPHOLIPASE"/>
    <property type="match status" value="1"/>
</dbReference>
<keyword evidence="6" id="KW-1185">Reference proteome</keyword>
<dbReference type="Gene3D" id="3.40.50.1170">
    <property type="entry name" value="L-asparaginase, N-terminal domain"/>
    <property type="match status" value="1"/>
</dbReference>
<dbReference type="PIRSF" id="PIRSF001220">
    <property type="entry name" value="L-ASNase_gatD"/>
    <property type="match status" value="1"/>
</dbReference>
<accession>A0A1I2G9C2</accession>
<dbReference type="Proteomes" id="UP000198589">
    <property type="component" value="Unassembled WGS sequence"/>
</dbReference>